<gene>
    <name evidence="1" type="ORF">H9980_04260</name>
</gene>
<dbReference type="Proteomes" id="UP000886724">
    <property type="component" value="Unassembled WGS sequence"/>
</dbReference>
<evidence type="ECO:0000313" key="1">
    <source>
        <dbReference type="EMBL" id="HIX81170.1"/>
    </source>
</evidence>
<organism evidence="1 2">
    <name type="scientific">Candidatus Erysipelatoclostridium merdavium</name>
    <dbReference type="NCBI Taxonomy" id="2838566"/>
    <lineage>
        <taxon>Bacteria</taxon>
        <taxon>Bacillati</taxon>
        <taxon>Bacillota</taxon>
        <taxon>Erysipelotrichia</taxon>
        <taxon>Erysipelotrichales</taxon>
        <taxon>Erysipelotrichales incertae sedis</taxon>
    </lineage>
</organism>
<evidence type="ECO:0000313" key="2">
    <source>
        <dbReference type="Proteomes" id="UP000886724"/>
    </source>
</evidence>
<sequence>MAEAKKRRPEENDYDYIKRLKHNRKVNKYRKKNVHNLNLYLNIKYDMDIIEWLDSLAESKSAYIKSLIREDIKKYKS</sequence>
<comment type="caution">
    <text evidence="1">The sequence shown here is derived from an EMBL/GenBank/DDBJ whole genome shotgun (WGS) entry which is preliminary data.</text>
</comment>
<accession>A0A9D1XNF4</accession>
<protein>
    <submittedName>
        <fullName evidence="1">Uncharacterized protein</fullName>
    </submittedName>
</protein>
<proteinExistence type="predicted"/>
<reference evidence="1" key="1">
    <citation type="journal article" date="2021" name="PeerJ">
        <title>Extensive microbial diversity within the chicken gut microbiome revealed by metagenomics and culture.</title>
        <authorList>
            <person name="Gilroy R."/>
            <person name="Ravi A."/>
            <person name="Getino M."/>
            <person name="Pursley I."/>
            <person name="Horton D.L."/>
            <person name="Alikhan N.F."/>
            <person name="Baker D."/>
            <person name="Gharbi K."/>
            <person name="Hall N."/>
            <person name="Watson M."/>
            <person name="Adriaenssens E.M."/>
            <person name="Foster-Nyarko E."/>
            <person name="Jarju S."/>
            <person name="Secka A."/>
            <person name="Antonio M."/>
            <person name="Oren A."/>
            <person name="Chaudhuri R.R."/>
            <person name="La Ragione R."/>
            <person name="Hildebrand F."/>
            <person name="Pallen M.J."/>
        </authorList>
    </citation>
    <scope>NUCLEOTIDE SEQUENCE</scope>
    <source>
        <strain evidence="1">ChiGjej1B1-14440</strain>
    </source>
</reference>
<dbReference type="EMBL" id="DXET01000097">
    <property type="protein sequence ID" value="HIX81170.1"/>
    <property type="molecule type" value="Genomic_DNA"/>
</dbReference>
<name>A0A9D1XNF4_9FIRM</name>
<dbReference type="AlphaFoldDB" id="A0A9D1XNF4"/>
<reference evidence="1" key="2">
    <citation type="submission" date="2021-04" db="EMBL/GenBank/DDBJ databases">
        <authorList>
            <person name="Gilroy R."/>
        </authorList>
    </citation>
    <scope>NUCLEOTIDE SEQUENCE</scope>
    <source>
        <strain evidence="1">ChiGjej1B1-14440</strain>
    </source>
</reference>